<dbReference type="InterPro" id="IPR018097">
    <property type="entry name" value="EGF_Ca-bd_CS"/>
</dbReference>
<dbReference type="InterPro" id="IPR001881">
    <property type="entry name" value="EGF-like_Ca-bd_dom"/>
</dbReference>
<dbReference type="AlphaFoldDB" id="A0A287D9D6"/>
<dbReference type="SMART" id="SM00181">
    <property type="entry name" value="EGF"/>
    <property type="match status" value="1"/>
</dbReference>
<dbReference type="GO" id="GO:0005509">
    <property type="term" value="F:calcium ion binding"/>
    <property type="evidence" value="ECO:0007669"/>
    <property type="project" value="InterPro"/>
</dbReference>
<dbReference type="SMART" id="SM00179">
    <property type="entry name" value="EGF_CA"/>
    <property type="match status" value="1"/>
</dbReference>
<dbReference type="PANTHER" id="PTHR24034:SF76">
    <property type="entry name" value="COLLAGEN AND CALCIUM-BINDING EGF DOMAIN-CONTAINING PROTEIN 1"/>
    <property type="match status" value="1"/>
</dbReference>
<dbReference type="InterPro" id="IPR050751">
    <property type="entry name" value="ECM_structural_protein"/>
</dbReference>
<evidence type="ECO:0000256" key="1">
    <source>
        <dbReference type="ARBA" id="ARBA00022536"/>
    </source>
</evidence>
<dbReference type="PROSITE" id="PS50026">
    <property type="entry name" value="EGF_3"/>
    <property type="match status" value="1"/>
</dbReference>
<dbReference type="CDD" id="cd00054">
    <property type="entry name" value="EGF_CA"/>
    <property type="match status" value="1"/>
</dbReference>
<reference evidence="7" key="3">
    <citation type="submission" date="2025-09" db="UniProtKB">
        <authorList>
            <consortium name="Ensembl"/>
        </authorList>
    </citation>
    <scope>IDENTIFICATION</scope>
</reference>
<dbReference type="EMBL" id="AGTP01028426">
    <property type="status" value="NOT_ANNOTATED_CDS"/>
    <property type="molecule type" value="Genomic_DNA"/>
</dbReference>
<dbReference type="Proteomes" id="UP000005215">
    <property type="component" value="Unassembled WGS sequence"/>
</dbReference>
<dbReference type="EMBL" id="AGTP01028425">
    <property type="status" value="NOT_ANNOTATED_CDS"/>
    <property type="molecule type" value="Genomic_DNA"/>
</dbReference>
<keyword evidence="3" id="KW-1015">Disulfide bond</keyword>
<evidence type="ECO:0000313" key="8">
    <source>
        <dbReference type="Proteomes" id="UP000005215"/>
    </source>
</evidence>
<dbReference type="Pfam" id="PF14670">
    <property type="entry name" value="FXa_inhibition"/>
    <property type="match status" value="1"/>
</dbReference>
<dbReference type="SUPFAM" id="SSF57196">
    <property type="entry name" value="EGF/Laminin"/>
    <property type="match status" value="1"/>
</dbReference>
<dbReference type="PANTHER" id="PTHR24034">
    <property type="entry name" value="EGF-LIKE DOMAIN-CONTAINING PROTEIN"/>
    <property type="match status" value="1"/>
</dbReference>
<evidence type="ECO:0000256" key="3">
    <source>
        <dbReference type="ARBA" id="ARBA00023157"/>
    </source>
</evidence>
<keyword evidence="1 4" id="KW-0245">EGF-like domain</keyword>
<feature type="compositionally biased region" description="Pro residues" evidence="5">
    <location>
        <begin position="189"/>
        <end position="198"/>
    </location>
</feature>
<dbReference type="PROSITE" id="PS01186">
    <property type="entry name" value="EGF_2"/>
    <property type="match status" value="1"/>
</dbReference>
<dbReference type="InterPro" id="IPR000742">
    <property type="entry name" value="EGF"/>
</dbReference>
<dbReference type="PROSITE" id="PS01187">
    <property type="entry name" value="EGF_CA"/>
    <property type="match status" value="1"/>
</dbReference>
<dbReference type="InterPro" id="IPR000152">
    <property type="entry name" value="EGF-type_Asp/Asn_hydroxyl_site"/>
</dbReference>
<dbReference type="Gene3D" id="2.10.25.10">
    <property type="entry name" value="Laminin"/>
    <property type="match status" value="1"/>
</dbReference>
<evidence type="ECO:0000313" key="7">
    <source>
        <dbReference type="Ensembl" id="ENSSTOP00000030149.1"/>
    </source>
</evidence>
<sequence>MMSVPRLPVNSRYQYDRERHRKREKPYCLDIDECATSNKTLCEHICVNTVGSYRCECREGYVLEDDGRTCTRGDKYPNDTGHEEKSENAVKAETCCASCKEFHQMKQTVLQLKQKIALLPNSAAELGKYITGDKVLASNAYLPGPPGLPGGQGPPGECGEGPRRLVEWPAEASQAHGSLGSRIGSPGFPGMPGPPGQPGPRGIEQLHQRHLPPHGEMAKLTHRWTG</sequence>
<proteinExistence type="predicted"/>
<organism evidence="7 8">
    <name type="scientific">Ictidomys tridecemlineatus</name>
    <name type="common">Thirteen-lined ground squirrel</name>
    <name type="synonym">Spermophilus tridecemlineatus</name>
    <dbReference type="NCBI Taxonomy" id="43179"/>
    <lineage>
        <taxon>Eukaryota</taxon>
        <taxon>Metazoa</taxon>
        <taxon>Chordata</taxon>
        <taxon>Craniata</taxon>
        <taxon>Vertebrata</taxon>
        <taxon>Euteleostomi</taxon>
        <taxon>Mammalia</taxon>
        <taxon>Eutheria</taxon>
        <taxon>Euarchontoglires</taxon>
        <taxon>Glires</taxon>
        <taxon>Rodentia</taxon>
        <taxon>Sciuromorpha</taxon>
        <taxon>Sciuridae</taxon>
        <taxon>Xerinae</taxon>
        <taxon>Marmotini</taxon>
        <taxon>Ictidomys</taxon>
    </lineage>
</organism>
<dbReference type="Ensembl" id="ENSSTOT00000040306.1">
    <property type="protein sequence ID" value="ENSSTOP00000030149.1"/>
    <property type="gene ID" value="ENSSTOG00000031042.1"/>
</dbReference>
<evidence type="ECO:0000256" key="5">
    <source>
        <dbReference type="SAM" id="MobiDB-lite"/>
    </source>
</evidence>
<feature type="region of interest" description="Disordered" evidence="5">
    <location>
        <begin position="171"/>
        <end position="206"/>
    </location>
</feature>
<evidence type="ECO:0000256" key="2">
    <source>
        <dbReference type="ARBA" id="ARBA00022737"/>
    </source>
</evidence>
<accession>A0A287D9D6</accession>
<gene>
    <name evidence="7" type="primary">CCBE1</name>
</gene>
<reference evidence="8" key="1">
    <citation type="submission" date="2011-11" db="EMBL/GenBank/DDBJ databases">
        <title>The Draft Genome of Spermophilus tridecemlineatus.</title>
        <authorList>
            <consortium name="The Broad Institute Genome Assembly &amp; Analysis Group"/>
            <consortium name="Computational R&amp;D Group"/>
            <consortium name="and Sequencing Platform"/>
            <person name="Di Palma F."/>
            <person name="Alfoldi J."/>
            <person name="Johnson J."/>
            <person name="Berlin A."/>
            <person name="Gnerre S."/>
            <person name="Jaffe D."/>
            <person name="MacCallum I."/>
            <person name="Young S."/>
            <person name="Walker B.J."/>
            <person name="Lindblad-Toh K."/>
        </authorList>
    </citation>
    <scope>NUCLEOTIDE SEQUENCE [LARGE SCALE GENOMIC DNA]</scope>
</reference>
<comment type="caution">
    <text evidence="4">Lacks conserved residue(s) required for the propagation of feature annotation.</text>
</comment>
<keyword evidence="8" id="KW-1185">Reference proteome</keyword>
<keyword evidence="2" id="KW-0677">Repeat</keyword>
<name>A0A287D9D6_ICTTR</name>
<dbReference type="GeneTree" id="ENSGT00390000014907"/>
<evidence type="ECO:0000256" key="4">
    <source>
        <dbReference type="PROSITE-ProRule" id="PRU00076"/>
    </source>
</evidence>
<protein>
    <submittedName>
        <fullName evidence="7">Collagen and calcium binding EGF domains 1</fullName>
    </submittedName>
</protein>
<dbReference type="PROSITE" id="PS00010">
    <property type="entry name" value="ASX_HYDROXYL"/>
    <property type="match status" value="1"/>
</dbReference>
<feature type="domain" description="EGF-like" evidence="6">
    <location>
        <begin position="30"/>
        <end position="71"/>
    </location>
</feature>
<dbReference type="FunFam" id="2.10.25.10:FF:000010">
    <property type="entry name" value="Pro-epidermal growth factor"/>
    <property type="match status" value="1"/>
</dbReference>
<reference evidence="7" key="2">
    <citation type="submission" date="2025-08" db="UniProtKB">
        <authorList>
            <consortium name="Ensembl"/>
        </authorList>
    </citation>
    <scope>IDENTIFICATION</scope>
</reference>
<evidence type="ECO:0000259" key="6">
    <source>
        <dbReference type="PROSITE" id="PS50026"/>
    </source>
</evidence>